<evidence type="ECO:0000313" key="2">
    <source>
        <dbReference type="Proteomes" id="UP000028524"/>
    </source>
</evidence>
<evidence type="ECO:0000313" key="1">
    <source>
        <dbReference type="EMBL" id="KFA70634.1"/>
    </source>
</evidence>
<dbReference type="EMBL" id="KL659159">
    <property type="protein sequence ID" value="KFA70634.1"/>
    <property type="molecule type" value="Genomic_DNA"/>
</dbReference>
<accession>A0A084R349</accession>
<keyword evidence="2" id="KW-1185">Reference proteome</keyword>
<organism evidence="1 2">
    <name type="scientific">Stachybotrys chlorohalonatus (strain IBT 40285)</name>
    <dbReference type="NCBI Taxonomy" id="1283841"/>
    <lineage>
        <taxon>Eukaryota</taxon>
        <taxon>Fungi</taxon>
        <taxon>Dikarya</taxon>
        <taxon>Ascomycota</taxon>
        <taxon>Pezizomycotina</taxon>
        <taxon>Sordariomycetes</taxon>
        <taxon>Hypocreomycetidae</taxon>
        <taxon>Hypocreales</taxon>
        <taxon>Stachybotryaceae</taxon>
        <taxon>Stachybotrys</taxon>
    </lineage>
</organism>
<protein>
    <submittedName>
        <fullName evidence="1">Uncharacterized protein</fullName>
    </submittedName>
</protein>
<dbReference type="HOGENOM" id="CLU_3322471_0_0_1"/>
<dbReference type="InParanoid" id="A0A084R349"/>
<dbReference type="AlphaFoldDB" id="A0A084R349"/>
<proteinExistence type="predicted"/>
<gene>
    <name evidence="1" type="ORF">S40285_09229</name>
</gene>
<dbReference type="Proteomes" id="UP000028524">
    <property type="component" value="Unassembled WGS sequence"/>
</dbReference>
<reference evidence="1 2" key="1">
    <citation type="journal article" date="2014" name="BMC Genomics">
        <title>Comparative genome sequencing reveals chemotype-specific gene clusters in the toxigenic black mold Stachybotrys.</title>
        <authorList>
            <person name="Semeiks J."/>
            <person name="Borek D."/>
            <person name="Otwinowski Z."/>
            <person name="Grishin N.V."/>
        </authorList>
    </citation>
    <scope>NUCLEOTIDE SEQUENCE [LARGE SCALE GENOMIC DNA]</scope>
    <source>
        <strain evidence="1 2">IBT 40285</strain>
    </source>
</reference>
<sequence length="39" mass="4304">MVVLDSSSNILPGAEEALGRENEIMIAKVHWLSHKENGK</sequence>
<feature type="non-terminal residue" evidence="1">
    <location>
        <position position="39"/>
    </location>
</feature>
<dbReference type="OrthoDB" id="10530706at2759"/>
<name>A0A084R349_STAC4</name>